<evidence type="ECO:0000313" key="3">
    <source>
        <dbReference type="EMBL" id="QED26609.1"/>
    </source>
</evidence>
<organism evidence="3 4">
    <name type="scientific">Microvenator marinus</name>
    <dbReference type="NCBI Taxonomy" id="2600177"/>
    <lineage>
        <taxon>Bacteria</taxon>
        <taxon>Deltaproteobacteria</taxon>
        <taxon>Bradymonadales</taxon>
        <taxon>Microvenatoraceae</taxon>
        <taxon>Microvenator</taxon>
    </lineage>
</organism>
<dbReference type="RefSeq" id="WP_146958195.1">
    <property type="nucleotide sequence ID" value="NZ_CP042467.1"/>
</dbReference>
<feature type="signal peptide" evidence="1">
    <location>
        <begin position="1"/>
        <end position="17"/>
    </location>
</feature>
<evidence type="ECO:0000259" key="2">
    <source>
        <dbReference type="Pfam" id="PF17517"/>
    </source>
</evidence>
<gene>
    <name evidence="3" type="ORF">FRD01_04985</name>
</gene>
<evidence type="ECO:0000313" key="4">
    <source>
        <dbReference type="Proteomes" id="UP000321595"/>
    </source>
</evidence>
<accession>A0A5B8XT45</accession>
<dbReference type="PROSITE" id="PS51257">
    <property type="entry name" value="PROKAR_LIPOPROTEIN"/>
    <property type="match status" value="1"/>
</dbReference>
<keyword evidence="4" id="KW-1185">Reference proteome</keyword>
<feature type="chain" id="PRO_5022879471" description="IgGFc-binding protein N-terminal domain-containing protein" evidence="1">
    <location>
        <begin position="18"/>
        <end position="597"/>
    </location>
</feature>
<dbReference type="PANTHER" id="PTHR46534:SF1">
    <property type="entry name" value="IGGFC-BINDING PROTEIN N-TERMINAL DOMAIN-CONTAINING PROTEIN"/>
    <property type="match status" value="1"/>
</dbReference>
<name>A0A5B8XT45_9DELT</name>
<proteinExistence type="predicted"/>
<dbReference type="KEGG" id="bbae:FRD01_04985"/>
<dbReference type="Proteomes" id="UP000321595">
    <property type="component" value="Chromosome"/>
</dbReference>
<dbReference type="PANTHER" id="PTHR46534">
    <property type="entry name" value="IGGFC_BINDING DOMAIN-CONTAINING PROTEIN"/>
    <property type="match status" value="1"/>
</dbReference>
<dbReference type="Pfam" id="PF17517">
    <property type="entry name" value="IgGFc_binding"/>
    <property type="match status" value="1"/>
</dbReference>
<dbReference type="AlphaFoldDB" id="A0A5B8XT45"/>
<dbReference type="EMBL" id="CP042467">
    <property type="protein sequence ID" value="QED26609.1"/>
    <property type="molecule type" value="Genomic_DNA"/>
</dbReference>
<evidence type="ECO:0000256" key="1">
    <source>
        <dbReference type="SAM" id="SignalP"/>
    </source>
</evidence>
<dbReference type="OrthoDB" id="5524783at2"/>
<keyword evidence="1" id="KW-0732">Signal</keyword>
<reference evidence="3 4" key="1">
    <citation type="submission" date="2019-08" db="EMBL/GenBank/DDBJ databases">
        <authorList>
            <person name="Liang Q."/>
        </authorList>
    </citation>
    <scope>NUCLEOTIDE SEQUENCE [LARGE SCALE GENOMIC DNA]</scope>
    <source>
        <strain evidence="3 4">V1718</strain>
    </source>
</reference>
<feature type="domain" description="IgGFc-binding protein N-terminal" evidence="2">
    <location>
        <begin position="267"/>
        <end position="577"/>
    </location>
</feature>
<dbReference type="InterPro" id="IPR035234">
    <property type="entry name" value="IgGFc-bd_N"/>
</dbReference>
<protein>
    <recommendedName>
        <fullName evidence="2">IgGFc-binding protein N-terminal domain-containing protein</fullName>
    </recommendedName>
</protein>
<sequence length="597" mass="65315">MKLISRLVAGFCLFLFACDEENGPQPIAFPQDPPDLGFSDAGTPDEVARLCQPGSRRCVDETSPFYEVCGPNGAYFDLEACEPGQICRDRRCVDFACRASESICLGTRSVATCAADGRSYENESECPNDSVCRAGTCVDLCANAENEGSYIGCEYTATRLFNLSEEDYAFAIVVGNPNRFLPLSVSLSSANQEILLAQGTPKTSEIIDESGATLPIESVENVVVPPRNMAVFVLDIRNNTPIKIKSTRPVIAAQFNPYCCNQNYSNDASLLFPDYTLGTRYRLTNYPAFGELPPEAIVIAQDSDTTLSWRDLGNTYSQSIDANASFTIRSVTPDISGIELNSSHPISVFSSHPCTFIPDQLWACDHLESQLLPADSLGSQYILSPMRIRSDDPEDTTEGIYWWLTADEDVQVSFDPPLSSLDVRTSSSTQRRLCRVRGGSLTLEAGESCEIGLYEPTSLSASGRLSVAGFLSGQESTGKQFFGTQAGDPAMFLLPPIDRLRTDYSFISPPTYAVNYITVAAPANAVFLLDGEQLKPESMLQTQSVQVNSQRWKIFTVRISAGVHRIESAQPFQLLVYAYDDYVSYAYVGGLDLGPKQ</sequence>